<dbReference type="InterPro" id="IPR017452">
    <property type="entry name" value="GPCR_Rhodpsn_7TM"/>
</dbReference>
<dbReference type="GO" id="GO:0004930">
    <property type="term" value="F:G protein-coupled receptor activity"/>
    <property type="evidence" value="ECO:0007669"/>
    <property type="project" value="InterPro"/>
</dbReference>
<dbReference type="OrthoDB" id="10029014at2759"/>
<gene>
    <name evidence="8" type="ORF">DPMN_119363</name>
</gene>
<evidence type="ECO:0000256" key="5">
    <source>
        <dbReference type="SAM" id="MobiDB-lite"/>
    </source>
</evidence>
<feature type="transmembrane region" description="Helical" evidence="6">
    <location>
        <begin position="406"/>
        <end position="426"/>
    </location>
</feature>
<accession>A0A9D4GJ37</accession>
<dbReference type="PANTHER" id="PTHR46641">
    <property type="entry name" value="FMRFAMIDE RECEPTOR-RELATED"/>
    <property type="match status" value="1"/>
</dbReference>
<protein>
    <recommendedName>
        <fullName evidence="7">G-protein coupled receptors family 1 profile domain-containing protein</fullName>
    </recommendedName>
</protein>
<feature type="compositionally biased region" description="Basic residues" evidence="5">
    <location>
        <begin position="336"/>
        <end position="356"/>
    </location>
</feature>
<feature type="transmembrane region" description="Helical" evidence="6">
    <location>
        <begin position="61"/>
        <end position="84"/>
    </location>
</feature>
<evidence type="ECO:0000256" key="2">
    <source>
        <dbReference type="ARBA" id="ARBA00022692"/>
    </source>
</evidence>
<evidence type="ECO:0000313" key="9">
    <source>
        <dbReference type="Proteomes" id="UP000828390"/>
    </source>
</evidence>
<dbReference type="GO" id="GO:0016020">
    <property type="term" value="C:membrane"/>
    <property type="evidence" value="ECO:0007669"/>
    <property type="project" value="UniProtKB-SubCell"/>
</dbReference>
<dbReference type="Gene3D" id="1.20.1070.10">
    <property type="entry name" value="Rhodopsin 7-helix transmembrane proteins"/>
    <property type="match status" value="1"/>
</dbReference>
<organism evidence="8 9">
    <name type="scientific">Dreissena polymorpha</name>
    <name type="common">Zebra mussel</name>
    <name type="synonym">Mytilus polymorpha</name>
    <dbReference type="NCBI Taxonomy" id="45954"/>
    <lineage>
        <taxon>Eukaryota</taxon>
        <taxon>Metazoa</taxon>
        <taxon>Spiralia</taxon>
        <taxon>Lophotrochozoa</taxon>
        <taxon>Mollusca</taxon>
        <taxon>Bivalvia</taxon>
        <taxon>Autobranchia</taxon>
        <taxon>Heteroconchia</taxon>
        <taxon>Euheterodonta</taxon>
        <taxon>Imparidentia</taxon>
        <taxon>Neoheterodontei</taxon>
        <taxon>Myida</taxon>
        <taxon>Dreissenoidea</taxon>
        <taxon>Dreissenidae</taxon>
        <taxon>Dreissena</taxon>
    </lineage>
</organism>
<dbReference type="PRINTS" id="PR00237">
    <property type="entry name" value="GPCRRHODOPSN"/>
</dbReference>
<dbReference type="InterPro" id="IPR000276">
    <property type="entry name" value="GPCR_Rhodpsn"/>
</dbReference>
<feature type="transmembrane region" description="Helical" evidence="6">
    <location>
        <begin position="210"/>
        <end position="237"/>
    </location>
</feature>
<dbReference type="InterPro" id="IPR052954">
    <property type="entry name" value="GPCR-Ligand_Int"/>
</dbReference>
<dbReference type="SUPFAM" id="SSF81321">
    <property type="entry name" value="Family A G protein-coupled receptor-like"/>
    <property type="match status" value="1"/>
</dbReference>
<feature type="region of interest" description="Disordered" evidence="5">
    <location>
        <begin position="334"/>
        <end position="356"/>
    </location>
</feature>
<dbReference type="Proteomes" id="UP000828390">
    <property type="component" value="Unassembled WGS sequence"/>
</dbReference>
<evidence type="ECO:0000256" key="4">
    <source>
        <dbReference type="ARBA" id="ARBA00023136"/>
    </source>
</evidence>
<dbReference type="AlphaFoldDB" id="A0A9D4GJ37"/>
<reference evidence="8" key="2">
    <citation type="submission" date="2020-11" db="EMBL/GenBank/DDBJ databases">
        <authorList>
            <person name="McCartney M.A."/>
            <person name="Auch B."/>
            <person name="Kono T."/>
            <person name="Mallez S."/>
            <person name="Becker A."/>
            <person name="Gohl D.M."/>
            <person name="Silverstein K.A.T."/>
            <person name="Koren S."/>
            <person name="Bechman K.B."/>
            <person name="Herman A."/>
            <person name="Abrahante J.E."/>
            <person name="Garbe J."/>
        </authorList>
    </citation>
    <scope>NUCLEOTIDE SEQUENCE</scope>
    <source>
        <strain evidence="8">Duluth1</strain>
        <tissue evidence="8">Whole animal</tissue>
    </source>
</reference>
<evidence type="ECO:0000256" key="6">
    <source>
        <dbReference type="SAM" id="Phobius"/>
    </source>
</evidence>
<keyword evidence="3 6" id="KW-1133">Transmembrane helix</keyword>
<reference evidence="8" key="1">
    <citation type="journal article" date="2019" name="bioRxiv">
        <title>The Genome of the Zebra Mussel, Dreissena polymorpha: A Resource for Invasive Species Research.</title>
        <authorList>
            <person name="McCartney M.A."/>
            <person name="Auch B."/>
            <person name="Kono T."/>
            <person name="Mallez S."/>
            <person name="Zhang Y."/>
            <person name="Obille A."/>
            <person name="Becker A."/>
            <person name="Abrahante J.E."/>
            <person name="Garbe J."/>
            <person name="Badalamenti J.P."/>
            <person name="Herman A."/>
            <person name="Mangelson H."/>
            <person name="Liachko I."/>
            <person name="Sullivan S."/>
            <person name="Sone E.D."/>
            <person name="Koren S."/>
            <person name="Silverstein K.A.T."/>
            <person name="Beckman K.B."/>
            <person name="Gohl D.M."/>
        </authorList>
    </citation>
    <scope>NUCLEOTIDE SEQUENCE</scope>
    <source>
        <strain evidence="8">Duluth1</strain>
        <tissue evidence="8">Whole animal</tissue>
    </source>
</reference>
<comment type="caution">
    <text evidence="8">The sequence shown here is derived from an EMBL/GenBank/DDBJ whole genome shotgun (WGS) entry which is preliminary data.</text>
</comment>
<feature type="region of interest" description="Disordered" evidence="5">
    <location>
        <begin position="252"/>
        <end position="271"/>
    </location>
</feature>
<dbReference type="PANTHER" id="PTHR46641:SF25">
    <property type="entry name" value="CNMAMIDE RECEPTOR-RELATED"/>
    <property type="match status" value="1"/>
</dbReference>
<sequence>MNRTAVESVVSCEPYNFLECHIARWIWRIVPVFCISVGTIGNLLNVIILKRMNLRRFPRNVLLVFLAVSDSTFLWTLALNNVLFALNGHTFLEQGDVLCRTTWFVGYTAAAFSSWIIVLMTTERTLALRAPVFSRKMLTVKSCNLACGVTLIIIAAINCNFLYGFDYIDYANGEQLSPEFQNVTKIKAIYKPCYFVSKRYMEFHYGEWNIIAITLYCVIPIVISILGNVNIAMVINLKRQEMVSCRMSEHKEPDSDFKLTSSAGNNERSTNVTCNSSTDLNEANHIMQNTNCAMVDTTNSEKYEIQRMTNISTSHTKPTRDGYVNKHDLSITKSDSKKKKRQKLQRKFHKPMAGKGKRGQQATRLLFCISTFWILSYIPFAVYQVIRSKIEDVSPKVASILQLSRAVTHSVLYLNFAMNFFFYFVSGTLFKNEWTKIVLQTRQALKRLHICNNLD</sequence>
<dbReference type="CDD" id="cd00637">
    <property type="entry name" value="7tm_classA_rhodopsin-like"/>
    <property type="match status" value="1"/>
</dbReference>
<proteinExistence type="predicted"/>
<feature type="domain" description="G-protein coupled receptors family 1 profile" evidence="7">
    <location>
        <begin position="41"/>
        <end position="423"/>
    </location>
</feature>
<name>A0A9D4GJ37_DREPO</name>
<keyword evidence="9" id="KW-1185">Reference proteome</keyword>
<evidence type="ECO:0000256" key="3">
    <source>
        <dbReference type="ARBA" id="ARBA00022989"/>
    </source>
</evidence>
<evidence type="ECO:0000313" key="8">
    <source>
        <dbReference type="EMBL" id="KAH3817808.1"/>
    </source>
</evidence>
<feature type="compositionally biased region" description="Polar residues" evidence="5">
    <location>
        <begin position="258"/>
        <end position="271"/>
    </location>
</feature>
<feature type="transmembrane region" description="Helical" evidence="6">
    <location>
        <begin position="143"/>
        <end position="163"/>
    </location>
</feature>
<dbReference type="Pfam" id="PF00001">
    <property type="entry name" value="7tm_1"/>
    <property type="match status" value="1"/>
</dbReference>
<dbReference type="PROSITE" id="PS50262">
    <property type="entry name" value="G_PROTEIN_RECEP_F1_2"/>
    <property type="match status" value="1"/>
</dbReference>
<feature type="transmembrane region" description="Helical" evidence="6">
    <location>
        <begin position="25"/>
        <end position="49"/>
    </location>
</feature>
<feature type="transmembrane region" description="Helical" evidence="6">
    <location>
        <begin position="104"/>
        <end position="122"/>
    </location>
</feature>
<comment type="subcellular location">
    <subcellularLocation>
        <location evidence="1">Membrane</location>
    </subcellularLocation>
</comment>
<keyword evidence="4 6" id="KW-0472">Membrane</keyword>
<feature type="transmembrane region" description="Helical" evidence="6">
    <location>
        <begin position="365"/>
        <end position="386"/>
    </location>
</feature>
<keyword evidence="2 6" id="KW-0812">Transmembrane</keyword>
<evidence type="ECO:0000256" key="1">
    <source>
        <dbReference type="ARBA" id="ARBA00004370"/>
    </source>
</evidence>
<dbReference type="EMBL" id="JAIWYP010000005">
    <property type="protein sequence ID" value="KAH3817808.1"/>
    <property type="molecule type" value="Genomic_DNA"/>
</dbReference>
<evidence type="ECO:0000259" key="7">
    <source>
        <dbReference type="PROSITE" id="PS50262"/>
    </source>
</evidence>